<evidence type="ECO:0000256" key="3">
    <source>
        <dbReference type="ARBA" id="ARBA00022989"/>
    </source>
</evidence>
<evidence type="ECO:0000256" key="4">
    <source>
        <dbReference type="ARBA" id="ARBA00023136"/>
    </source>
</evidence>
<accession>A0ABV9RUC0</accession>
<name>A0ABV9RUC0_9PSEU</name>
<comment type="subcellular location">
    <subcellularLocation>
        <location evidence="1">Membrane</location>
        <topology evidence="1">Multi-pass membrane protein</topology>
    </subcellularLocation>
</comment>
<evidence type="ECO:0000256" key="5">
    <source>
        <dbReference type="SAM" id="Phobius"/>
    </source>
</evidence>
<gene>
    <name evidence="6" type="ORF">ACFPEL_25655</name>
</gene>
<organism evidence="6 7">
    <name type="scientific">Actinomycetospora chibensis</name>
    <dbReference type="NCBI Taxonomy" id="663606"/>
    <lineage>
        <taxon>Bacteria</taxon>
        <taxon>Bacillati</taxon>
        <taxon>Actinomycetota</taxon>
        <taxon>Actinomycetes</taxon>
        <taxon>Pseudonocardiales</taxon>
        <taxon>Pseudonocardiaceae</taxon>
        <taxon>Actinomycetospora</taxon>
    </lineage>
</organism>
<feature type="transmembrane region" description="Helical" evidence="5">
    <location>
        <begin position="132"/>
        <end position="151"/>
    </location>
</feature>
<dbReference type="CDD" id="cd09319">
    <property type="entry name" value="TDT_like_1"/>
    <property type="match status" value="1"/>
</dbReference>
<keyword evidence="4 5" id="KW-0472">Membrane</keyword>
<evidence type="ECO:0000256" key="2">
    <source>
        <dbReference type="ARBA" id="ARBA00022692"/>
    </source>
</evidence>
<evidence type="ECO:0000313" key="7">
    <source>
        <dbReference type="Proteomes" id="UP001595909"/>
    </source>
</evidence>
<dbReference type="InterPro" id="IPR038665">
    <property type="entry name" value="Voltage-dep_anion_channel_sf"/>
</dbReference>
<protein>
    <submittedName>
        <fullName evidence="6">Tellurite resistance/C4-dicarboxylate transporter family protein</fullName>
    </submittedName>
</protein>
<dbReference type="RefSeq" id="WP_274187967.1">
    <property type="nucleotide sequence ID" value="NZ_BAABHN010000051.1"/>
</dbReference>
<dbReference type="Gene3D" id="1.50.10.150">
    <property type="entry name" value="Voltage-dependent anion channel"/>
    <property type="match status" value="1"/>
</dbReference>
<evidence type="ECO:0000313" key="6">
    <source>
        <dbReference type="EMBL" id="MFC4835820.1"/>
    </source>
</evidence>
<feature type="transmembrane region" description="Helical" evidence="5">
    <location>
        <begin position="157"/>
        <end position="181"/>
    </location>
</feature>
<keyword evidence="2 5" id="KW-0812">Transmembrane</keyword>
<dbReference type="Pfam" id="PF03595">
    <property type="entry name" value="SLAC1"/>
    <property type="match status" value="1"/>
</dbReference>
<sequence>MRGPGLPADAFAVVMATGIVSIAARDTDHAVVSTVLAVTASGALGALALWSAISVATTGRAIAAGPDPLARSLLLFSAVAACDVMAACSRSDDVVSVVLGAVAVVLWLVLVPRTLAALRSRPRGARADGARGGWLLAAVATESLALTAAQLTGAGVLVPVLLGVALACWVLGLAVYLVIAVPVVRRVVAARGGVEVLGPDLWVLMGGLAIATLAGSGVVAATRASGALPGLPEMLGPAPVGLWVLGTMWIPVLVAMEIRRRRRAAWHYERARWATVFPLGMYSAASSGLASVGETTGVLPSVLRDTGHVAFWVALVSWCLVTTGFLRQSWRRPPSLPWRPVGSRPG</sequence>
<reference evidence="7" key="1">
    <citation type="journal article" date="2019" name="Int. J. Syst. Evol. Microbiol.">
        <title>The Global Catalogue of Microorganisms (GCM) 10K type strain sequencing project: providing services to taxonomists for standard genome sequencing and annotation.</title>
        <authorList>
            <consortium name="The Broad Institute Genomics Platform"/>
            <consortium name="The Broad Institute Genome Sequencing Center for Infectious Disease"/>
            <person name="Wu L."/>
            <person name="Ma J."/>
        </authorList>
    </citation>
    <scope>NUCLEOTIDE SEQUENCE [LARGE SCALE GENOMIC DNA]</scope>
    <source>
        <strain evidence="7">CCUG 50347</strain>
    </source>
</reference>
<feature type="transmembrane region" description="Helical" evidence="5">
    <location>
        <begin position="240"/>
        <end position="258"/>
    </location>
</feature>
<dbReference type="EMBL" id="JBHSIM010000051">
    <property type="protein sequence ID" value="MFC4835820.1"/>
    <property type="molecule type" value="Genomic_DNA"/>
</dbReference>
<feature type="transmembrane region" description="Helical" evidence="5">
    <location>
        <begin position="309"/>
        <end position="326"/>
    </location>
</feature>
<dbReference type="InterPro" id="IPR004695">
    <property type="entry name" value="SLAC1/Mae1/Ssu1/TehA"/>
</dbReference>
<feature type="transmembrane region" description="Helical" evidence="5">
    <location>
        <begin position="30"/>
        <end position="57"/>
    </location>
</feature>
<feature type="transmembrane region" description="Helical" evidence="5">
    <location>
        <begin position="7"/>
        <end position="24"/>
    </location>
</feature>
<feature type="transmembrane region" description="Helical" evidence="5">
    <location>
        <begin position="94"/>
        <end position="111"/>
    </location>
</feature>
<proteinExistence type="predicted"/>
<keyword evidence="3 5" id="KW-1133">Transmembrane helix</keyword>
<feature type="transmembrane region" description="Helical" evidence="5">
    <location>
        <begin position="270"/>
        <end position="289"/>
    </location>
</feature>
<feature type="transmembrane region" description="Helical" evidence="5">
    <location>
        <begin position="201"/>
        <end position="220"/>
    </location>
</feature>
<comment type="caution">
    <text evidence="6">The sequence shown here is derived from an EMBL/GenBank/DDBJ whole genome shotgun (WGS) entry which is preliminary data.</text>
</comment>
<evidence type="ECO:0000256" key="1">
    <source>
        <dbReference type="ARBA" id="ARBA00004141"/>
    </source>
</evidence>
<keyword evidence="7" id="KW-1185">Reference proteome</keyword>
<dbReference type="Proteomes" id="UP001595909">
    <property type="component" value="Unassembled WGS sequence"/>
</dbReference>